<protein>
    <submittedName>
        <fullName evidence="3">Helix-turn-helix transcriptional regulator</fullName>
    </submittedName>
</protein>
<organism evidence="3 4">
    <name type="scientific">Flintibacter hominis</name>
    <dbReference type="NCBI Taxonomy" id="2763048"/>
    <lineage>
        <taxon>Bacteria</taxon>
        <taxon>Bacillati</taxon>
        <taxon>Bacillota</taxon>
        <taxon>Clostridia</taxon>
        <taxon>Eubacteriales</taxon>
        <taxon>Flintibacter</taxon>
    </lineage>
</organism>
<dbReference type="SMART" id="SM00530">
    <property type="entry name" value="HTH_XRE"/>
    <property type="match status" value="1"/>
</dbReference>
<dbReference type="CDD" id="cd00093">
    <property type="entry name" value="HTH_XRE"/>
    <property type="match status" value="1"/>
</dbReference>
<evidence type="ECO:0000256" key="1">
    <source>
        <dbReference type="ARBA" id="ARBA00023125"/>
    </source>
</evidence>
<gene>
    <name evidence="3" type="ORF">H8S11_03180</name>
</gene>
<name>A0A8J6M6J4_9FIRM</name>
<evidence type="ECO:0000259" key="2">
    <source>
        <dbReference type="PROSITE" id="PS50943"/>
    </source>
</evidence>
<dbReference type="PANTHER" id="PTHR46558">
    <property type="entry name" value="TRACRIPTIONAL REGULATORY PROTEIN-RELATED-RELATED"/>
    <property type="match status" value="1"/>
</dbReference>
<dbReference type="Pfam" id="PF12844">
    <property type="entry name" value="HTH_19"/>
    <property type="match status" value="1"/>
</dbReference>
<evidence type="ECO:0000313" key="4">
    <source>
        <dbReference type="Proteomes" id="UP000628736"/>
    </source>
</evidence>
<dbReference type="PROSITE" id="PS50943">
    <property type="entry name" value="HTH_CROC1"/>
    <property type="match status" value="1"/>
</dbReference>
<evidence type="ECO:0000313" key="3">
    <source>
        <dbReference type="EMBL" id="MBC5721823.1"/>
    </source>
</evidence>
<dbReference type="AlphaFoldDB" id="A0A8J6M6J4"/>
<dbReference type="Gene3D" id="1.10.260.40">
    <property type="entry name" value="lambda repressor-like DNA-binding domains"/>
    <property type="match status" value="1"/>
</dbReference>
<keyword evidence="1" id="KW-0238">DNA-binding</keyword>
<feature type="domain" description="HTH cro/C1-type" evidence="2">
    <location>
        <begin position="7"/>
        <end position="61"/>
    </location>
</feature>
<dbReference type="EMBL" id="JACOPO010000002">
    <property type="protein sequence ID" value="MBC5721823.1"/>
    <property type="molecule type" value="Genomic_DNA"/>
</dbReference>
<dbReference type="PANTHER" id="PTHR46558:SF14">
    <property type="entry name" value="HTH-TYPE TRANSCRIPTIONAL REGULATOR ANSR"/>
    <property type="match status" value="1"/>
</dbReference>
<sequence length="71" mass="8572">MEFFERIRLLRKEKKMTQKEVAAALHIGYRAYQCYELNQRFPDFHGLIAIADFFDVSLDYLVGRSDVRERR</sequence>
<accession>A0A8J6M6J4</accession>
<dbReference type="SUPFAM" id="SSF47413">
    <property type="entry name" value="lambda repressor-like DNA-binding domains"/>
    <property type="match status" value="1"/>
</dbReference>
<reference evidence="3" key="1">
    <citation type="submission" date="2020-08" db="EMBL/GenBank/DDBJ databases">
        <title>Genome public.</title>
        <authorList>
            <person name="Liu C."/>
            <person name="Sun Q."/>
        </authorList>
    </citation>
    <scope>NUCLEOTIDE SEQUENCE</scope>
    <source>
        <strain evidence="3">NSJ-23</strain>
    </source>
</reference>
<dbReference type="InterPro" id="IPR010982">
    <property type="entry name" value="Lambda_DNA-bd_dom_sf"/>
</dbReference>
<dbReference type="RefSeq" id="WP_147570951.1">
    <property type="nucleotide sequence ID" value="NZ_JACOPO010000002.1"/>
</dbReference>
<dbReference type="GO" id="GO:0003677">
    <property type="term" value="F:DNA binding"/>
    <property type="evidence" value="ECO:0007669"/>
    <property type="project" value="UniProtKB-KW"/>
</dbReference>
<dbReference type="InterPro" id="IPR001387">
    <property type="entry name" value="Cro/C1-type_HTH"/>
</dbReference>
<dbReference type="Proteomes" id="UP000628736">
    <property type="component" value="Unassembled WGS sequence"/>
</dbReference>
<proteinExistence type="predicted"/>
<comment type="caution">
    <text evidence="3">The sequence shown here is derived from an EMBL/GenBank/DDBJ whole genome shotgun (WGS) entry which is preliminary data.</text>
</comment>
<keyword evidence="4" id="KW-1185">Reference proteome</keyword>